<sequence length="229" mass="27512">MPSSLIQYHRNNINIQDNNYRNTKELSAYYSYNGTKSTYVLFIHDHNNKNIYIETQSVSIIIPYKELYKYNKLHVYYIISLQLTPCNSTIYYCDIGYKGIYKEFRKWYILSNICWKSHYISFGDYCYFMGNPLNIDLSVCDTNYTLEGFLDLFNNNEITEDPYKICDWLINHEINVITNELYQNELIVNYEKTQFGLLQIVKKHFAINDDIIFKIYEYIVFDVNNKIMI</sequence>
<accession>A0A6C0L9D9</accession>
<dbReference type="EMBL" id="MN740452">
    <property type="protein sequence ID" value="QHU27203.1"/>
    <property type="molecule type" value="Genomic_DNA"/>
</dbReference>
<organism evidence="1">
    <name type="scientific">viral metagenome</name>
    <dbReference type="NCBI Taxonomy" id="1070528"/>
    <lineage>
        <taxon>unclassified sequences</taxon>
        <taxon>metagenomes</taxon>
        <taxon>organismal metagenomes</taxon>
    </lineage>
</organism>
<dbReference type="AlphaFoldDB" id="A0A6C0L9D9"/>
<reference evidence="1" key="1">
    <citation type="journal article" date="2020" name="Nature">
        <title>Giant virus diversity and host interactions through global metagenomics.</title>
        <authorList>
            <person name="Schulz F."/>
            <person name="Roux S."/>
            <person name="Paez-Espino D."/>
            <person name="Jungbluth S."/>
            <person name="Walsh D.A."/>
            <person name="Denef V.J."/>
            <person name="McMahon K.D."/>
            <person name="Konstantinidis K.T."/>
            <person name="Eloe-Fadrosh E.A."/>
            <person name="Kyrpides N.C."/>
            <person name="Woyke T."/>
        </authorList>
    </citation>
    <scope>NUCLEOTIDE SEQUENCE</scope>
    <source>
        <strain evidence="1">GVMAG-M-3300027763-16</strain>
    </source>
</reference>
<proteinExistence type="predicted"/>
<name>A0A6C0L9D9_9ZZZZ</name>
<protein>
    <submittedName>
        <fullName evidence="1">Uncharacterized protein</fullName>
    </submittedName>
</protein>
<evidence type="ECO:0000313" key="1">
    <source>
        <dbReference type="EMBL" id="QHU27203.1"/>
    </source>
</evidence>